<dbReference type="Pfam" id="PF08695">
    <property type="entry name" value="Coa1"/>
    <property type="match status" value="1"/>
</dbReference>
<dbReference type="STRING" id="684065.SAMN05421738_1091"/>
<dbReference type="Proteomes" id="UP000199149">
    <property type="component" value="Unassembled WGS sequence"/>
</dbReference>
<keyword evidence="3" id="KW-1185">Reference proteome</keyword>
<sequence length="147" mass="16465">MQETEFNNQLIPKENWFKRNWKWAVPIGCLSFIGLFIVLLIGGAFWGISKVVNDNDVTSHAISIINHNPEVEQQLGTNIETDGIFSGNIAVSNDKGVADISVPIKGSKGTGKALIKGKKEFDKWNYENISVYVDETKELIEIQKIKE</sequence>
<dbReference type="RefSeq" id="WP_092908430.1">
    <property type="nucleotide sequence ID" value="NZ_FOUZ01000009.1"/>
</dbReference>
<organism evidence="2 3">
    <name type="scientific">Algoriella xinjiangensis</name>
    <dbReference type="NCBI Taxonomy" id="684065"/>
    <lineage>
        <taxon>Bacteria</taxon>
        <taxon>Pseudomonadati</taxon>
        <taxon>Bacteroidota</taxon>
        <taxon>Flavobacteriia</taxon>
        <taxon>Flavobacteriales</taxon>
        <taxon>Weeksellaceae</taxon>
        <taxon>Algoriella</taxon>
    </lineage>
</organism>
<evidence type="ECO:0000313" key="2">
    <source>
        <dbReference type="EMBL" id="SFN24637.1"/>
    </source>
</evidence>
<keyword evidence="1" id="KW-0812">Transmembrane</keyword>
<name>A0A1I4XFF7_9FLAO</name>
<proteinExistence type="predicted"/>
<dbReference type="EMBL" id="FOUZ01000009">
    <property type="protein sequence ID" value="SFN24637.1"/>
    <property type="molecule type" value="Genomic_DNA"/>
</dbReference>
<protein>
    <submittedName>
        <fullName evidence="2">Cytochrome oxidase complex assembly protein 1</fullName>
    </submittedName>
</protein>
<dbReference type="InterPro" id="IPR014807">
    <property type="entry name" value="Coa1"/>
</dbReference>
<evidence type="ECO:0000256" key="1">
    <source>
        <dbReference type="SAM" id="Phobius"/>
    </source>
</evidence>
<evidence type="ECO:0000313" key="3">
    <source>
        <dbReference type="Proteomes" id="UP000199149"/>
    </source>
</evidence>
<reference evidence="3" key="1">
    <citation type="submission" date="2016-10" db="EMBL/GenBank/DDBJ databases">
        <authorList>
            <person name="Varghese N."/>
            <person name="Submissions S."/>
        </authorList>
    </citation>
    <scope>NUCLEOTIDE SEQUENCE [LARGE SCALE GENOMIC DNA]</scope>
    <source>
        <strain evidence="3">XJ109</strain>
    </source>
</reference>
<accession>A0A1I4XFF7</accession>
<dbReference type="AlphaFoldDB" id="A0A1I4XFF7"/>
<dbReference type="OrthoDB" id="1178263at2"/>
<gene>
    <name evidence="2" type="ORF">SAMN05421738_1091</name>
</gene>
<feature type="transmembrane region" description="Helical" evidence="1">
    <location>
        <begin position="23"/>
        <end position="48"/>
    </location>
</feature>
<keyword evidence="1" id="KW-0472">Membrane</keyword>
<keyword evidence="1" id="KW-1133">Transmembrane helix</keyword>